<keyword evidence="2" id="KW-1185">Reference proteome</keyword>
<evidence type="ECO:0000313" key="2">
    <source>
        <dbReference type="Proteomes" id="UP001596435"/>
    </source>
</evidence>
<protein>
    <recommendedName>
        <fullName evidence="3">SAF domain-containing protein</fullName>
    </recommendedName>
</protein>
<accession>A0ABW2FZ86</accession>
<proteinExistence type="predicted"/>
<dbReference type="RefSeq" id="WP_345703823.1">
    <property type="nucleotide sequence ID" value="NZ_BAABKV010000001.1"/>
</dbReference>
<gene>
    <name evidence="1" type="ORF">ACFQMG_18105</name>
</gene>
<comment type="caution">
    <text evidence="1">The sequence shown here is derived from an EMBL/GenBank/DDBJ whole genome shotgun (WGS) entry which is preliminary data.</text>
</comment>
<dbReference type="Proteomes" id="UP001596435">
    <property type="component" value="Unassembled WGS sequence"/>
</dbReference>
<dbReference type="EMBL" id="JBHTAJ010000032">
    <property type="protein sequence ID" value="MFC7181467.1"/>
    <property type="molecule type" value="Genomic_DNA"/>
</dbReference>
<organism evidence="1 2">
    <name type="scientific">Kitasatospora paranensis</name>
    <dbReference type="NCBI Taxonomy" id="258053"/>
    <lineage>
        <taxon>Bacteria</taxon>
        <taxon>Bacillati</taxon>
        <taxon>Actinomycetota</taxon>
        <taxon>Actinomycetes</taxon>
        <taxon>Kitasatosporales</taxon>
        <taxon>Streptomycetaceae</taxon>
        <taxon>Kitasatospora</taxon>
    </lineage>
</organism>
<reference evidence="2" key="1">
    <citation type="journal article" date="2019" name="Int. J. Syst. Evol. Microbiol.">
        <title>The Global Catalogue of Microorganisms (GCM) 10K type strain sequencing project: providing services to taxonomists for standard genome sequencing and annotation.</title>
        <authorList>
            <consortium name="The Broad Institute Genomics Platform"/>
            <consortium name="The Broad Institute Genome Sequencing Center for Infectious Disease"/>
            <person name="Wu L."/>
            <person name="Ma J."/>
        </authorList>
    </citation>
    <scope>NUCLEOTIDE SEQUENCE [LARGE SCALE GENOMIC DNA]</scope>
    <source>
        <strain evidence="2">CGMCC 1.12859</strain>
    </source>
</reference>
<evidence type="ECO:0008006" key="3">
    <source>
        <dbReference type="Google" id="ProtNLM"/>
    </source>
</evidence>
<sequence length="176" mass="17455">MEITARVAPGQKIPADALAEVQVAKDSNLKFVPWEQRGILTSKYSAAVEIPAGTLLTGPMLTDAAGLAGDQSVVGLSLKSGQFPPGLKAGDRVRVMWVGRDAAAKGSTSSAAGSQGASGAVELVGSATVREVFKPANGDVSSALSLSVLVPAASSGSVIQAASSGEVGLVLIASAP</sequence>
<evidence type="ECO:0000313" key="1">
    <source>
        <dbReference type="EMBL" id="MFC7181467.1"/>
    </source>
</evidence>
<name>A0ABW2FZ86_9ACTN</name>